<name>A6TP44_ALKMQ</name>
<reference evidence="3" key="1">
    <citation type="journal article" date="2016" name="Genome Announc.">
        <title>Complete genome sequence of Alkaliphilus metalliredigens strain QYMF, an alkaliphilic and metal-reducing bacterium isolated from borax-contaminated leachate ponds.</title>
        <authorList>
            <person name="Hwang C."/>
            <person name="Copeland A."/>
            <person name="Lucas S."/>
            <person name="Lapidus A."/>
            <person name="Barry K."/>
            <person name="Detter J.C."/>
            <person name="Glavina Del Rio T."/>
            <person name="Hammon N."/>
            <person name="Israni S."/>
            <person name="Dalin E."/>
            <person name="Tice H."/>
            <person name="Pitluck S."/>
            <person name="Chertkov O."/>
            <person name="Brettin T."/>
            <person name="Bruce D."/>
            <person name="Han C."/>
            <person name="Schmutz J."/>
            <person name="Larimer F."/>
            <person name="Land M.L."/>
            <person name="Hauser L."/>
            <person name="Kyrpides N."/>
            <person name="Mikhailova N."/>
            <person name="Ye Q."/>
            <person name="Zhou J."/>
            <person name="Richardson P."/>
            <person name="Fields M.W."/>
        </authorList>
    </citation>
    <scope>NUCLEOTIDE SEQUENCE [LARGE SCALE GENOMIC DNA]</scope>
    <source>
        <strain evidence="3">QYMF</strain>
    </source>
</reference>
<dbReference type="HOGENOM" id="CLU_2438352_0_0_9"/>
<sequence>MNTHKISVIYEVFPSEKARELAKRLEIHYTPKHGSWLNIAELELSVFTRQCLNKRIPDIETLQTKAYLWEQNRNESQKELIGILLQKMLV</sequence>
<keyword evidence="3" id="KW-1185">Reference proteome</keyword>
<dbReference type="STRING" id="293826.Amet_1791"/>
<feature type="domain" description="Tc1-like transposase DDE" evidence="1">
    <location>
        <begin position="2"/>
        <end position="63"/>
    </location>
</feature>
<protein>
    <submittedName>
        <fullName evidence="2">Transposase and inactivated derivatives</fullName>
    </submittedName>
</protein>
<dbReference type="AlphaFoldDB" id="A6TP44"/>
<evidence type="ECO:0000259" key="1">
    <source>
        <dbReference type="Pfam" id="PF13358"/>
    </source>
</evidence>
<gene>
    <name evidence="2" type="ordered locus">Amet_1791</name>
</gene>
<dbReference type="InterPro" id="IPR038717">
    <property type="entry name" value="Tc1-like_DDE_dom"/>
</dbReference>
<dbReference type="EMBL" id="CP000724">
    <property type="protein sequence ID" value="ABR47962.1"/>
    <property type="molecule type" value="Genomic_DNA"/>
</dbReference>
<dbReference type="Pfam" id="PF13358">
    <property type="entry name" value="DDE_3"/>
    <property type="match status" value="1"/>
</dbReference>
<evidence type="ECO:0000313" key="3">
    <source>
        <dbReference type="Proteomes" id="UP000001572"/>
    </source>
</evidence>
<dbReference type="Proteomes" id="UP000001572">
    <property type="component" value="Chromosome"/>
</dbReference>
<accession>A6TP44</accession>
<dbReference type="eggNOG" id="COG3335">
    <property type="taxonomic scope" value="Bacteria"/>
</dbReference>
<dbReference type="KEGG" id="amt:Amet_1791"/>
<organism evidence="2 3">
    <name type="scientific">Alkaliphilus metalliredigens (strain QYMF)</name>
    <dbReference type="NCBI Taxonomy" id="293826"/>
    <lineage>
        <taxon>Bacteria</taxon>
        <taxon>Bacillati</taxon>
        <taxon>Bacillota</taxon>
        <taxon>Clostridia</taxon>
        <taxon>Peptostreptococcales</taxon>
        <taxon>Natronincolaceae</taxon>
        <taxon>Alkaliphilus</taxon>
    </lineage>
</organism>
<proteinExistence type="predicted"/>
<evidence type="ECO:0000313" key="2">
    <source>
        <dbReference type="EMBL" id="ABR47962.1"/>
    </source>
</evidence>